<evidence type="ECO:0000313" key="3">
    <source>
        <dbReference type="EMBL" id="ESL11961.1"/>
    </source>
</evidence>
<evidence type="ECO:0000259" key="2">
    <source>
        <dbReference type="PROSITE" id="PS50011"/>
    </source>
</evidence>
<sequence length="950" mass="104693">MQAPCSFVASLVNDSESPLQGDPPRTAARQIYRPSPLALTPVDSETVILRCSKSSQSLRSKSYREEELQKTEPQLLLSTFLKVDCDDVNVSARLELEFLSDAQSTQPDSKMCHSLPGNIDHSTMFAGADKLLFCNNSGCCLSDTRELTQVFKEPAKTPCNGAPVAEEDRQGLDDADNRQSATPHSAVHTPIENIIHCLSPFWTPGLVTPQKSARPPSTRLWTPSTHQRAPSLTSIGVELGEARGVLPHKTHADVLPPNRNPCSPYRGYAGERRALLQLHTGEAWDDRVASTTDAILRRVDACVVALEQTAPIAGAGREEGCWPLSCFPARRGGKAASALSDICKGEEEFLDLSAIPLEPEVAARGNAAPEAAVGTFSAGHPLADDCKALDDGAHVQMARSEVCRTSLDNSREGMWDAPTRYPMMESQTSSEHMPKKLLETRNFHELCGQEWECCSPLSGLKGFANGTARCVTAAGVHALQTTSKEVGLNTPYSPFYSSFSIRIDSQCLKSTGTLGQVPHKLNFSSGSPMRLSSNGDHPVVGRTVSDDEEEEELEPGDRFRIHHRYQFLHWLAWRKAYDFVPIHLESNGVAWLVTHRVDGLPYVVKEIPCSQRNTLQRELECLTLGNAPVSALRQQAADHITRYFTVTPYGVVASDAQERMAFLLQTEYFPMGNVMEWALDPHQVRGTEFHVPPEDFWSCVLQHGLLAMESLHAAHIVHGNPLPFNVFICNPRHYKLGSFGAAVKSPSTYPVGSANVFVPPHTEYAAQWTPYEMDVFLFAQGILQLMHQCICQRKVGTKTRQLHEDDSERVFRTLFLTDVTGFSLAEFQTDRARGHHAVSDHLWSVLQAALHGVPIPTLLHMLDAPSRPQWALRLSFFHRGVVSAAAQRSAGAGTWRGRSGGNHETERASASRTDVRDVRVTPASKRIVGRSGPQYGNRDPGYGTGPNRFR</sequence>
<feature type="compositionally biased region" description="Basic and acidic residues" evidence="1">
    <location>
        <begin position="901"/>
        <end position="919"/>
    </location>
</feature>
<feature type="domain" description="Protein kinase" evidence="2">
    <location>
        <begin position="579"/>
        <end position="881"/>
    </location>
</feature>
<evidence type="ECO:0000256" key="1">
    <source>
        <dbReference type="SAM" id="MobiDB-lite"/>
    </source>
</evidence>
<dbReference type="EMBL" id="AUPL01000280">
    <property type="protein sequence ID" value="ESL11961.1"/>
    <property type="molecule type" value="Genomic_DNA"/>
</dbReference>
<dbReference type="PROSITE" id="PS50011">
    <property type="entry name" value="PROTEIN_KINASE_DOM"/>
    <property type="match status" value="1"/>
</dbReference>
<dbReference type="SMART" id="SM00220">
    <property type="entry name" value="S_TKc"/>
    <property type="match status" value="1"/>
</dbReference>
<name>A0A061JCV8_TRYRA</name>
<feature type="region of interest" description="Disordered" evidence="1">
    <location>
        <begin position="888"/>
        <end position="950"/>
    </location>
</feature>
<feature type="region of interest" description="Disordered" evidence="1">
    <location>
        <begin position="155"/>
        <end position="186"/>
    </location>
</feature>
<dbReference type="OrthoDB" id="253030at2759"/>
<feature type="compositionally biased region" description="Basic and acidic residues" evidence="1">
    <location>
        <begin position="166"/>
        <end position="177"/>
    </location>
</feature>
<feature type="region of interest" description="Disordered" evidence="1">
    <location>
        <begin position="528"/>
        <end position="551"/>
    </location>
</feature>
<organism evidence="3 4">
    <name type="scientific">Trypanosoma rangeli SC58</name>
    <dbReference type="NCBI Taxonomy" id="429131"/>
    <lineage>
        <taxon>Eukaryota</taxon>
        <taxon>Discoba</taxon>
        <taxon>Euglenozoa</taxon>
        <taxon>Kinetoplastea</taxon>
        <taxon>Metakinetoplastina</taxon>
        <taxon>Trypanosomatida</taxon>
        <taxon>Trypanosomatidae</taxon>
        <taxon>Trypanosoma</taxon>
        <taxon>Herpetosoma</taxon>
    </lineage>
</organism>
<dbReference type="InterPro" id="IPR011009">
    <property type="entry name" value="Kinase-like_dom_sf"/>
</dbReference>
<gene>
    <name evidence="3" type="ORF">TRSC58_00280</name>
</gene>
<protein>
    <recommendedName>
        <fullName evidence="2">Protein kinase domain-containing protein</fullName>
    </recommendedName>
</protein>
<dbReference type="Proteomes" id="UP000031737">
    <property type="component" value="Unassembled WGS sequence"/>
</dbReference>
<reference evidence="3 4" key="1">
    <citation type="submission" date="2013-07" db="EMBL/GenBank/DDBJ databases">
        <authorList>
            <person name="Stoco P.H."/>
            <person name="Wagner G."/>
            <person name="Gerber A."/>
            <person name="Zaha A."/>
            <person name="Thompson C."/>
            <person name="Bartholomeu D.C."/>
            <person name="Luckemeyer D.D."/>
            <person name="Bahia D."/>
            <person name="Loreto E."/>
            <person name="Prestes E.B."/>
            <person name="Lima F.M."/>
            <person name="Rodrigues-Luiz G."/>
            <person name="Vallejo G.A."/>
            <person name="Filho J.F."/>
            <person name="Monteiro K.M."/>
            <person name="Tyler K.M."/>
            <person name="de Almeida L.G."/>
            <person name="Ortiz M.F."/>
            <person name="Siervo M.A."/>
            <person name="de Moraes M.H."/>
            <person name="Cunha O.L."/>
            <person name="Mendonca-Neto R."/>
            <person name="Silva R."/>
            <person name="Teixeira S.M."/>
            <person name="Murta S.M."/>
            <person name="Sincero T.C."/>
            <person name="Mendes T.A."/>
            <person name="Urmenyi T.P."/>
            <person name="Silva V.G."/>
            <person name="da Rocha W.D."/>
            <person name="Andersson B."/>
            <person name="Romanha A.J."/>
            <person name="Steindel M."/>
            <person name="de Vasconcelos A.T."/>
            <person name="Grisard E.C."/>
        </authorList>
    </citation>
    <scope>NUCLEOTIDE SEQUENCE [LARGE SCALE GENOMIC DNA]</scope>
    <source>
        <strain evidence="3 4">SC58</strain>
    </source>
</reference>
<evidence type="ECO:0000313" key="4">
    <source>
        <dbReference type="Proteomes" id="UP000031737"/>
    </source>
</evidence>
<dbReference type="Gene3D" id="1.10.510.10">
    <property type="entry name" value="Transferase(Phosphotransferase) domain 1"/>
    <property type="match status" value="1"/>
</dbReference>
<dbReference type="AlphaFoldDB" id="A0A061JCV8"/>
<accession>A0A061JCV8</accession>
<dbReference type="InterPro" id="IPR000719">
    <property type="entry name" value="Prot_kinase_dom"/>
</dbReference>
<dbReference type="SUPFAM" id="SSF56112">
    <property type="entry name" value="Protein kinase-like (PK-like)"/>
    <property type="match status" value="1"/>
</dbReference>
<proteinExistence type="predicted"/>
<dbReference type="GO" id="GO:0004672">
    <property type="term" value="F:protein kinase activity"/>
    <property type="evidence" value="ECO:0007669"/>
    <property type="project" value="InterPro"/>
</dbReference>
<dbReference type="VEuPathDB" id="TriTrypDB:TRSC58_00280"/>
<keyword evidence="4" id="KW-1185">Reference proteome</keyword>
<dbReference type="GO" id="GO:0005524">
    <property type="term" value="F:ATP binding"/>
    <property type="evidence" value="ECO:0007669"/>
    <property type="project" value="InterPro"/>
</dbReference>
<comment type="caution">
    <text evidence="3">The sequence shown here is derived from an EMBL/GenBank/DDBJ whole genome shotgun (WGS) entry which is preliminary data.</text>
</comment>